<dbReference type="GO" id="GO:0016747">
    <property type="term" value="F:acyltransferase activity, transferring groups other than amino-acyl groups"/>
    <property type="evidence" value="ECO:0007669"/>
    <property type="project" value="InterPro"/>
</dbReference>
<dbReference type="PANTHER" id="PTHR43610:SF1">
    <property type="entry name" value="N-ACETYLTRANSFERASE DOMAIN-CONTAINING PROTEIN"/>
    <property type="match status" value="1"/>
</dbReference>
<evidence type="ECO:0000313" key="3">
    <source>
        <dbReference type="Proteomes" id="UP000649753"/>
    </source>
</evidence>
<dbReference type="AlphaFoldDB" id="A0A927QZG0"/>
<reference evidence="2" key="1">
    <citation type="submission" date="2020-10" db="EMBL/GenBank/DDBJ databases">
        <title>Sequencing the genomes of 1000 actinobacteria strains.</title>
        <authorList>
            <person name="Klenk H.-P."/>
        </authorList>
    </citation>
    <scope>NUCLEOTIDE SEQUENCE</scope>
    <source>
        <strain evidence="2">DSM 46832</strain>
    </source>
</reference>
<protein>
    <submittedName>
        <fullName evidence="2">RimJ/RimL family protein N-acetyltransferase</fullName>
    </submittedName>
</protein>
<proteinExistence type="predicted"/>
<dbReference type="InterPro" id="IPR000182">
    <property type="entry name" value="GNAT_dom"/>
</dbReference>
<dbReference type="RefSeq" id="WP_192768551.1">
    <property type="nucleotide sequence ID" value="NZ_JADBEB010000001.1"/>
</dbReference>
<dbReference type="InterPro" id="IPR016181">
    <property type="entry name" value="Acyl_CoA_acyltransferase"/>
</dbReference>
<evidence type="ECO:0000313" key="2">
    <source>
        <dbReference type="EMBL" id="MBE1489002.1"/>
    </source>
</evidence>
<dbReference type="EMBL" id="JADBEB010000001">
    <property type="protein sequence ID" value="MBE1489002.1"/>
    <property type="molecule type" value="Genomic_DNA"/>
</dbReference>
<feature type="domain" description="N-acetyltransferase" evidence="1">
    <location>
        <begin position="14"/>
        <end position="167"/>
    </location>
</feature>
<accession>A0A927QZG0</accession>
<dbReference type="Proteomes" id="UP000649753">
    <property type="component" value="Unassembled WGS sequence"/>
</dbReference>
<dbReference type="SUPFAM" id="SSF55729">
    <property type="entry name" value="Acyl-CoA N-acyltransferases (Nat)"/>
    <property type="match status" value="1"/>
</dbReference>
<gene>
    <name evidence="2" type="ORF">H4W31_004640</name>
</gene>
<dbReference type="Pfam" id="PF13302">
    <property type="entry name" value="Acetyltransf_3"/>
    <property type="match status" value="1"/>
</dbReference>
<dbReference type="PANTHER" id="PTHR43610">
    <property type="entry name" value="BLL6696 PROTEIN"/>
    <property type="match status" value="1"/>
</dbReference>
<evidence type="ECO:0000259" key="1">
    <source>
        <dbReference type="PROSITE" id="PS51186"/>
    </source>
</evidence>
<dbReference type="Gene3D" id="3.40.630.30">
    <property type="match status" value="1"/>
</dbReference>
<organism evidence="2 3">
    <name type="scientific">Plantactinospora soyae</name>
    <dbReference type="NCBI Taxonomy" id="1544732"/>
    <lineage>
        <taxon>Bacteria</taxon>
        <taxon>Bacillati</taxon>
        <taxon>Actinomycetota</taxon>
        <taxon>Actinomycetes</taxon>
        <taxon>Micromonosporales</taxon>
        <taxon>Micromonosporaceae</taxon>
        <taxon>Plantactinospora</taxon>
    </lineage>
</organism>
<keyword evidence="3" id="KW-1185">Reference proteome</keyword>
<dbReference type="PROSITE" id="PS51186">
    <property type="entry name" value="GNAT"/>
    <property type="match status" value="1"/>
</dbReference>
<sequence length="170" mass="19156">MPFDAQPVLLGESLGVRPLRATDFDNLYEVARDPLIWAQHPVRDRHRRDVFTRFFVESLASGGALTVVSAEGDVIGSSRFHGYDEQRGEVEIGWTFLARSYWGGQANGVLKALMLEHAFRFVERVVFLVGPENRRSQRALEKIGAVRAGTRPDATGQESVLFEVRRGRTR</sequence>
<name>A0A927QZG0_9ACTN</name>
<comment type="caution">
    <text evidence="2">The sequence shown here is derived from an EMBL/GenBank/DDBJ whole genome shotgun (WGS) entry which is preliminary data.</text>
</comment>